<feature type="compositionally biased region" description="Basic and acidic residues" evidence="1">
    <location>
        <begin position="140"/>
        <end position="157"/>
    </location>
</feature>
<gene>
    <name evidence="2" type="ORF">HKI87_11g65810</name>
</gene>
<feature type="region of interest" description="Disordered" evidence="1">
    <location>
        <begin position="497"/>
        <end position="525"/>
    </location>
</feature>
<name>A0AAX4PFK9_9CHLO</name>
<dbReference type="AlphaFoldDB" id="A0AAX4PFK9"/>
<accession>A0AAX4PFK9</accession>
<organism evidence="2 3">
    <name type="scientific">Chloropicon roscoffensis</name>
    <dbReference type="NCBI Taxonomy" id="1461544"/>
    <lineage>
        <taxon>Eukaryota</taxon>
        <taxon>Viridiplantae</taxon>
        <taxon>Chlorophyta</taxon>
        <taxon>Chloropicophyceae</taxon>
        <taxon>Chloropicales</taxon>
        <taxon>Chloropicaceae</taxon>
        <taxon>Chloropicon</taxon>
    </lineage>
</organism>
<feature type="region of interest" description="Disordered" evidence="1">
    <location>
        <begin position="140"/>
        <end position="172"/>
    </location>
</feature>
<dbReference type="InterPro" id="IPR015943">
    <property type="entry name" value="WD40/YVTN_repeat-like_dom_sf"/>
</dbReference>
<dbReference type="EMBL" id="CP151511">
    <property type="protein sequence ID" value="WZN65024.1"/>
    <property type="molecule type" value="Genomic_DNA"/>
</dbReference>
<dbReference type="Gene3D" id="2.130.10.10">
    <property type="entry name" value="YVTN repeat-like/Quinoprotein amine dehydrogenase"/>
    <property type="match status" value="1"/>
</dbReference>
<proteinExistence type="predicted"/>
<sequence>MNAEDPDNLVDMLPQPYRMIDKVVAQVVEGAIEECLEREKADKVHGLARQEPTKTLDFGQDCTCFATTSDSKQVAAGYRNGKLSLFGEDGAEILSQGLDQGEVQAVVCYKASNGEELYCVYSYGNLALYRVKMVDKEVEVERTETEGGDNDENKENGSPDEPEEPKTVTRAFPEFERVSQAHVREPKSEETKFELKTSLNRRYIGLFTLQEDAEVTFYEVHTSVKAEEPEEEEGGAEGAKDKEAPSEGEGGASEAEAEDRPPSYAHDLVEVGKFDKTCAESFFTEALSSLCYIWVEDSSNRDVGIFIWDREGSILVFKQLCPEYVGSISTVSGKNTTWRLPFPISCVAFDAESDLLLIASTKGFVSLWNMFYKDHHSFLSDGCHATAMRVVRPADGVGPMIACAASDGSMCLYDMESMRVRKRVILSFIASNVHVHTASKRHWLMHGVTESGEQLLSLIDAEECEPAGSDIVMGPSGGEGLKVDFAVERAGCSVLTTTSPAAAEADRERDEAAEGEQEKESRRATSSSLAFYRLDFGAQGELAEIKRPQGKASMLEKSVVFQCLTRDTKRGGFEQIDEEQERKALADIRRHLVNLEIQASTTALRL</sequence>
<evidence type="ECO:0000256" key="1">
    <source>
        <dbReference type="SAM" id="MobiDB-lite"/>
    </source>
</evidence>
<keyword evidence="3" id="KW-1185">Reference proteome</keyword>
<dbReference type="SUPFAM" id="SSF50978">
    <property type="entry name" value="WD40 repeat-like"/>
    <property type="match status" value="1"/>
</dbReference>
<feature type="compositionally biased region" description="Basic and acidic residues" evidence="1">
    <location>
        <begin position="504"/>
        <end position="523"/>
    </location>
</feature>
<feature type="region of interest" description="Disordered" evidence="1">
    <location>
        <begin position="222"/>
        <end position="262"/>
    </location>
</feature>
<evidence type="ECO:0000313" key="3">
    <source>
        <dbReference type="Proteomes" id="UP001472866"/>
    </source>
</evidence>
<dbReference type="Proteomes" id="UP001472866">
    <property type="component" value="Chromosome 11"/>
</dbReference>
<evidence type="ECO:0000313" key="2">
    <source>
        <dbReference type="EMBL" id="WZN65024.1"/>
    </source>
</evidence>
<dbReference type="InterPro" id="IPR036322">
    <property type="entry name" value="WD40_repeat_dom_sf"/>
</dbReference>
<protein>
    <submittedName>
        <fullName evidence="2">Uncharacterized protein</fullName>
    </submittedName>
</protein>
<reference evidence="2 3" key="1">
    <citation type="submission" date="2024-03" db="EMBL/GenBank/DDBJ databases">
        <title>Complete genome sequence of the green alga Chloropicon roscoffensis RCC1871.</title>
        <authorList>
            <person name="Lemieux C."/>
            <person name="Pombert J.-F."/>
            <person name="Otis C."/>
            <person name="Turmel M."/>
        </authorList>
    </citation>
    <scope>NUCLEOTIDE SEQUENCE [LARGE SCALE GENOMIC DNA]</scope>
    <source>
        <strain evidence="2 3">RCC1871</strain>
    </source>
</reference>